<name>A0ABR9MFE0_9ACTN</name>
<comment type="caution">
    <text evidence="1">The sequence shown here is derived from an EMBL/GenBank/DDBJ whole genome shotgun (WGS) entry which is preliminary data.</text>
</comment>
<keyword evidence="2" id="KW-1185">Reference proteome</keyword>
<dbReference type="Proteomes" id="UP000633509">
    <property type="component" value="Unassembled WGS sequence"/>
</dbReference>
<evidence type="ECO:0000313" key="1">
    <source>
        <dbReference type="EMBL" id="MBE1591635.1"/>
    </source>
</evidence>
<gene>
    <name evidence="1" type="ORF">H4W80_009893</name>
</gene>
<protein>
    <submittedName>
        <fullName evidence="1">Uncharacterized protein</fullName>
    </submittedName>
</protein>
<sequence>MALGLLDGRPVAVSGSRDQTARTWSLATAR</sequence>
<evidence type="ECO:0000313" key="2">
    <source>
        <dbReference type="Proteomes" id="UP000633509"/>
    </source>
</evidence>
<proteinExistence type="predicted"/>
<organism evidence="1 2">
    <name type="scientific">Nonomuraea angiospora</name>
    <dbReference type="NCBI Taxonomy" id="46172"/>
    <lineage>
        <taxon>Bacteria</taxon>
        <taxon>Bacillati</taxon>
        <taxon>Actinomycetota</taxon>
        <taxon>Actinomycetes</taxon>
        <taxon>Streptosporangiales</taxon>
        <taxon>Streptosporangiaceae</taxon>
        <taxon>Nonomuraea</taxon>
    </lineage>
</organism>
<accession>A0ABR9MFE0</accession>
<dbReference type="EMBL" id="JADBEK010000001">
    <property type="protein sequence ID" value="MBE1591635.1"/>
    <property type="molecule type" value="Genomic_DNA"/>
</dbReference>
<reference evidence="1 2" key="1">
    <citation type="submission" date="2020-10" db="EMBL/GenBank/DDBJ databases">
        <title>Sequencing the genomes of 1000 actinobacteria strains.</title>
        <authorList>
            <person name="Klenk H.-P."/>
        </authorList>
    </citation>
    <scope>NUCLEOTIDE SEQUENCE [LARGE SCALE GENOMIC DNA]</scope>
    <source>
        <strain evidence="1 2">DSM 43173</strain>
    </source>
</reference>